<feature type="compositionally biased region" description="Polar residues" evidence="11">
    <location>
        <begin position="1"/>
        <end position="16"/>
    </location>
</feature>
<dbReference type="PANTHER" id="PTHR11636:SF5">
    <property type="entry name" value="POU DOMAIN MOTIF 3, ISOFORM F"/>
    <property type="match status" value="1"/>
</dbReference>
<evidence type="ECO:0000256" key="8">
    <source>
        <dbReference type="PROSITE-ProRule" id="PRU00108"/>
    </source>
</evidence>
<dbReference type="InterPro" id="IPR010982">
    <property type="entry name" value="Lambda_DNA-bd_dom_sf"/>
</dbReference>
<name>A0ABD0MC85_9CAEN</name>
<dbReference type="SUPFAM" id="SSF46689">
    <property type="entry name" value="Homeodomain-like"/>
    <property type="match status" value="1"/>
</dbReference>
<evidence type="ECO:0000256" key="6">
    <source>
        <dbReference type="ARBA" id="ARBA00023242"/>
    </source>
</evidence>
<feature type="domain" description="Homeobox" evidence="12">
    <location>
        <begin position="349"/>
        <end position="409"/>
    </location>
</feature>
<dbReference type="InterPro" id="IPR000327">
    <property type="entry name" value="POU_dom"/>
</dbReference>
<reference evidence="14 15" key="1">
    <citation type="journal article" date="2023" name="Sci. Data">
        <title>Genome assembly of the Korean intertidal mud-creeper Batillaria attramentaria.</title>
        <authorList>
            <person name="Patra A.K."/>
            <person name="Ho P.T."/>
            <person name="Jun S."/>
            <person name="Lee S.J."/>
            <person name="Kim Y."/>
            <person name="Won Y.J."/>
        </authorList>
    </citation>
    <scope>NUCLEOTIDE SEQUENCE [LARGE SCALE GENOMIC DNA]</scope>
    <source>
        <strain evidence="14">Wonlab-2016</strain>
    </source>
</reference>
<comment type="caution">
    <text evidence="14">The sequence shown here is derived from an EMBL/GenBank/DDBJ whole genome shotgun (WGS) entry which is preliminary data.</text>
</comment>
<dbReference type="SMART" id="SM00352">
    <property type="entry name" value="POU"/>
    <property type="match status" value="1"/>
</dbReference>
<evidence type="ECO:0000256" key="7">
    <source>
        <dbReference type="ARBA" id="ARBA00061425"/>
    </source>
</evidence>
<evidence type="ECO:0000256" key="11">
    <source>
        <dbReference type="SAM" id="MobiDB-lite"/>
    </source>
</evidence>
<dbReference type="InterPro" id="IPR009057">
    <property type="entry name" value="Homeodomain-like_sf"/>
</dbReference>
<feature type="DNA-binding region" description="Homeobox" evidence="8">
    <location>
        <begin position="351"/>
        <end position="410"/>
    </location>
</feature>
<evidence type="ECO:0000256" key="5">
    <source>
        <dbReference type="ARBA" id="ARBA00023163"/>
    </source>
</evidence>
<sequence>MDTDSNDGTSPETLNGETKPDPAKLAQTAIIKQDVMLSATSTQSPLAPVSSVFTMPSVSLPHASIAGAGALGLADQLFMSVPSVADTATTPSAADAKSDLNGVLPTLTSQTQLLGQPQVASQFFLANQQAMTGTGSTTPSLPVQQILIPVSTGNGAQQFISIPVSLATGGNQQIQLLSTSNGQIIATNLASLQALAQPLNLDAGNSVLQPSLTPTTPLAAHTKLPTSAPPTVNGLPPNVSQLLPNTVGNCTESTTVDGINLDEIKEFARQFKIRRLSLGLTQTQVGQALSATEGPAYSQSAICRFEKLDITPKSAQKIKPVLERWMSEAEERYKNGVQNLTDFIGSEPSKKRKRRTSFTPQALEVLNQYFERNTHPSGTEMTELSERLNYDREVIRVWFCNKRQALKNTIKKLKQEAP</sequence>
<dbReference type="GO" id="GO:0003677">
    <property type="term" value="F:DNA binding"/>
    <property type="evidence" value="ECO:0007669"/>
    <property type="project" value="UniProtKB-UniRule"/>
</dbReference>
<feature type="region of interest" description="Disordered" evidence="11">
    <location>
        <begin position="1"/>
        <end position="22"/>
    </location>
</feature>
<evidence type="ECO:0000313" key="14">
    <source>
        <dbReference type="EMBL" id="KAK7508591.1"/>
    </source>
</evidence>
<dbReference type="SMART" id="SM00389">
    <property type="entry name" value="HOX"/>
    <property type="match status" value="1"/>
</dbReference>
<dbReference type="PROSITE" id="PS00035">
    <property type="entry name" value="POU_1"/>
    <property type="match status" value="1"/>
</dbReference>
<dbReference type="SUPFAM" id="SSF47413">
    <property type="entry name" value="lambda repressor-like DNA-binding domains"/>
    <property type="match status" value="1"/>
</dbReference>
<evidence type="ECO:0000259" key="12">
    <source>
        <dbReference type="PROSITE" id="PS50071"/>
    </source>
</evidence>
<accession>A0ABD0MC85</accession>
<dbReference type="Pfam" id="PF00046">
    <property type="entry name" value="Homeodomain"/>
    <property type="match status" value="1"/>
</dbReference>
<evidence type="ECO:0000256" key="10">
    <source>
        <dbReference type="RuleBase" id="RU361194"/>
    </source>
</evidence>
<dbReference type="Gene3D" id="1.10.10.60">
    <property type="entry name" value="Homeodomain-like"/>
    <property type="match status" value="1"/>
</dbReference>
<evidence type="ECO:0000259" key="13">
    <source>
        <dbReference type="PROSITE" id="PS51179"/>
    </source>
</evidence>
<dbReference type="EMBL" id="JACVVK020000001">
    <property type="protein sequence ID" value="KAK7508591.1"/>
    <property type="molecule type" value="Genomic_DNA"/>
</dbReference>
<dbReference type="PROSITE" id="PS00465">
    <property type="entry name" value="POU_2"/>
    <property type="match status" value="1"/>
</dbReference>
<keyword evidence="3 8" id="KW-0238">DNA-binding</keyword>
<dbReference type="AlphaFoldDB" id="A0ABD0MC85"/>
<gene>
    <name evidence="14" type="ORF">BaRGS_00000157</name>
</gene>
<feature type="domain" description="POU-specific" evidence="13">
    <location>
        <begin position="256"/>
        <end position="330"/>
    </location>
</feature>
<dbReference type="Pfam" id="PF00157">
    <property type="entry name" value="Pou"/>
    <property type="match status" value="1"/>
</dbReference>
<evidence type="ECO:0000256" key="4">
    <source>
        <dbReference type="ARBA" id="ARBA00023155"/>
    </source>
</evidence>
<keyword evidence="15" id="KW-1185">Reference proteome</keyword>
<dbReference type="FunFam" id="1.10.10.60:FF:000051">
    <property type="entry name" value="POU domain protein"/>
    <property type="match status" value="1"/>
</dbReference>
<dbReference type="Gene3D" id="1.10.260.40">
    <property type="entry name" value="lambda repressor-like DNA-binding domains"/>
    <property type="match status" value="1"/>
</dbReference>
<dbReference type="PANTHER" id="PTHR11636">
    <property type="entry name" value="POU DOMAIN"/>
    <property type="match status" value="1"/>
</dbReference>
<evidence type="ECO:0000313" key="15">
    <source>
        <dbReference type="Proteomes" id="UP001519460"/>
    </source>
</evidence>
<dbReference type="CDD" id="cd00086">
    <property type="entry name" value="homeodomain"/>
    <property type="match status" value="1"/>
</dbReference>
<dbReference type="PRINTS" id="PR00028">
    <property type="entry name" value="POUDOMAIN"/>
</dbReference>
<protein>
    <recommendedName>
        <fullName evidence="10">POU domain protein</fullName>
    </recommendedName>
</protein>
<dbReference type="PROSITE" id="PS50071">
    <property type="entry name" value="HOMEOBOX_2"/>
    <property type="match status" value="1"/>
</dbReference>
<proteinExistence type="inferred from homology"/>
<evidence type="ECO:0000256" key="1">
    <source>
        <dbReference type="ARBA" id="ARBA00004123"/>
    </source>
</evidence>
<comment type="subcellular location">
    <subcellularLocation>
        <location evidence="1 8 9">Nucleus</location>
    </subcellularLocation>
</comment>
<keyword evidence="6 8" id="KW-0539">Nucleus</keyword>
<keyword evidence="2" id="KW-0805">Transcription regulation</keyword>
<dbReference type="InterPro" id="IPR050255">
    <property type="entry name" value="POU_domain_TF"/>
</dbReference>
<evidence type="ECO:0000256" key="2">
    <source>
        <dbReference type="ARBA" id="ARBA00023015"/>
    </source>
</evidence>
<keyword evidence="5 10" id="KW-0804">Transcription</keyword>
<dbReference type="InterPro" id="IPR001356">
    <property type="entry name" value="HD"/>
</dbReference>
<comment type="similarity">
    <text evidence="7">Belongs to the POU transcription factor family. Class-6 subfamily.</text>
</comment>
<evidence type="ECO:0000256" key="3">
    <source>
        <dbReference type="ARBA" id="ARBA00023125"/>
    </source>
</evidence>
<organism evidence="14 15">
    <name type="scientific">Batillaria attramentaria</name>
    <dbReference type="NCBI Taxonomy" id="370345"/>
    <lineage>
        <taxon>Eukaryota</taxon>
        <taxon>Metazoa</taxon>
        <taxon>Spiralia</taxon>
        <taxon>Lophotrochozoa</taxon>
        <taxon>Mollusca</taxon>
        <taxon>Gastropoda</taxon>
        <taxon>Caenogastropoda</taxon>
        <taxon>Sorbeoconcha</taxon>
        <taxon>Cerithioidea</taxon>
        <taxon>Batillariidae</taxon>
        <taxon>Batillaria</taxon>
    </lineage>
</organism>
<dbReference type="GO" id="GO:0005634">
    <property type="term" value="C:nucleus"/>
    <property type="evidence" value="ECO:0007669"/>
    <property type="project" value="UniProtKB-SubCell"/>
</dbReference>
<keyword evidence="4 8" id="KW-0371">Homeobox</keyword>
<dbReference type="PROSITE" id="PS51179">
    <property type="entry name" value="POU_3"/>
    <property type="match status" value="1"/>
</dbReference>
<dbReference type="InterPro" id="IPR013847">
    <property type="entry name" value="POU"/>
</dbReference>
<dbReference type="FunFam" id="1.10.260.40:FF:000013">
    <property type="entry name" value="POU domain protein"/>
    <property type="match status" value="1"/>
</dbReference>
<evidence type="ECO:0000256" key="9">
    <source>
        <dbReference type="RuleBase" id="RU000682"/>
    </source>
</evidence>
<dbReference type="Proteomes" id="UP001519460">
    <property type="component" value="Unassembled WGS sequence"/>
</dbReference>